<keyword evidence="6" id="KW-0677">Repeat</keyword>
<dbReference type="SUPFAM" id="SSF63825">
    <property type="entry name" value="YWTD domain"/>
    <property type="match status" value="1"/>
</dbReference>
<feature type="transmembrane region" description="Helical" evidence="15">
    <location>
        <begin position="758"/>
        <end position="783"/>
    </location>
</feature>
<evidence type="ECO:0000259" key="17">
    <source>
        <dbReference type="PROSITE" id="PS50026"/>
    </source>
</evidence>
<dbReference type="InterPro" id="IPR001881">
    <property type="entry name" value="EGF-like_Ca-bd_dom"/>
</dbReference>
<accession>A0ABR1D3C6</accession>
<evidence type="ECO:0000256" key="12">
    <source>
        <dbReference type="PROSITE-ProRule" id="PRU00076"/>
    </source>
</evidence>
<dbReference type="PRINTS" id="PR00261">
    <property type="entry name" value="LDLRECEPTOR"/>
</dbReference>
<dbReference type="PROSITE" id="PS50026">
    <property type="entry name" value="EGF_3"/>
    <property type="match status" value="1"/>
</dbReference>
<evidence type="ECO:0000256" key="9">
    <source>
        <dbReference type="ARBA" id="ARBA00023157"/>
    </source>
</evidence>
<dbReference type="Gene3D" id="2.120.10.30">
    <property type="entry name" value="TolB, C-terminal domain"/>
    <property type="match status" value="1"/>
</dbReference>
<dbReference type="Gene3D" id="4.10.400.10">
    <property type="entry name" value="Low-density Lipoprotein Receptor"/>
    <property type="match status" value="5"/>
</dbReference>
<evidence type="ECO:0000256" key="8">
    <source>
        <dbReference type="ARBA" id="ARBA00023136"/>
    </source>
</evidence>
<keyword evidence="19" id="KW-1185">Reference proteome</keyword>
<evidence type="ECO:0000256" key="3">
    <source>
        <dbReference type="ARBA" id="ARBA00022536"/>
    </source>
</evidence>
<feature type="disulfide bond" evidence="13">
    <location>
        <begin position="141"/>
        <end position="156"/>
    </location>
</feature>
<feature type="disulfide bond" evidence="13">
    <location>
        <begin position="129"/>
        <end position="147"/>
    </location>
</feature>
<evidence type="ECO:0000256" key="1">
    <source>
        <dbReference type="ARBA" id="ARBA00004167"/>
    </source>
</evidence>
<feature type="repeat" description="LDL-receptor class B" evidence="14">
    <location>
        <begin position="485"/>
        <end position="529"/>
    </location>
</feature>
<dbReference type="SMART" id="SM00135">
    <property type="entry name" value="LY"/>
    <property type="match status" value="4"/>
</dbReference>
<dbReference type="PROSITE" id="PS01186">
    <property type="entry name" value="EGF_2"/>
    <property type="match status" value="2"/>
</dbReference>
<evidence type="ECO:0000313" key="18">
    <source>
        <dbReference type="EMBL" id="KAK6744648.1"/>
    </source>
</evidence>
<dbReference type="PROSITE" id="PS01209">
    <property type="entry name" value="LDLRA_1"/>
    <property type="match status" value="3"/>
</dbReference>
<dbReference type="InterPro" id="IPR000742">
    <property type="entry name" value="EGF"/>
</dbReference>
<evidence type="ECO:0000256" key="6">
    <source>
        <dbReference type="ARBA" id="ARBA00022737"/>
    </source>
</evidence>
<dbReference type="CDD" id="cd00112">
    <property type="entry name" value="LDLa"/>
    <property type="match status" value="5"/>
</dbReference>
<dbReference type="PANTHER" id="PTHR22722">
    <property type="entry name" value="LOW-DENSITY LIPOPROTEIN RECEPTOR-RELATED PROTEIN 2-RELATED"/>
    <property type="match status" value="1"/>
</dbReference>
<dbReference type="InterPro" id="IPR036055">
    <property type="entry name" value="LDL_receptor-like_sf"/>
</dbReference>
<evidence type="ECO:0000256" key="15">
    <source>
        <dbReference type="SAM" id="Phobius"/>
    </source>
</evidence>
<dbReference type="InterPro" id="IPR051221">
    <property type="entry name" value="LDLR-related"/>
</dbReference>
<dbReference type="InterPro" id="IPR000033">
    <property type="entry name" value="LDLR_classB_rpt"/>
</dbReference>
<evidence type="ECO:0000256" key="10">
    <source>
        <dbReference type="ARBA" id="ARBA00023170"/>
    </source>
</evidence>
<dbReference type="Gene3D" id="2.10.25.10">
    <property type="entry name" value="Laminin"/>
    <property type="match status" value="2"/>
</dbReference>
<evidence type="ECO:0000256" key="4">
    <source>
        <dbReference type="ARBA" id="ARBA00022583"/>
    </source>
</evidence>
<dbReference type="InterPro" id="IPR011042">
    <property type="entry name" value="6-blade_b-propeller_TolB-like"/>
</dbReference>
<dbReference type="SUPFAM" id="SSF57424">
    <property type="entry name" value="LDL receptor-like module"/>
    <property type="match status" value="5"/>
</dbReference>
<dbReference type="SMART" id="SM00192">
    <property type="entry name" value="LDLa"/>
    <property type="match status" value="5"/>
</dbReference>
<dbReference type="PROSITE" id="PS00022">
    <property type="entry name" value="EGF_1"/>
    <property type="match status" value="1"/>
</dbReference>
<comment type="caution">
    <text evidence="12">Lacks conserved residue(s) required for the propagation of feature annotation.</text>
</comment>
<feature type="disulfide bond" evidence="13">
    <location>
        <begin position="50"/>
        <end position="65"/>
    </location>
</feature>
<keyword evidence="10" id="KW-0675">Receptor</keyword>
<feature type="disulfide bond" evidence="13">
    <location>
        <begin position="122"/>
        <end position="134"/>
    </location>
</feature>
<feature type="domain" description="EGF-like" evidence="17">
    <location>
        <begin position="696"/>
        <end position="739"/>
    </location>
</feature>
<dbReference type="Pfam" id="PF00057">
    <property type="entry name" value="Ldl_recept_a"/>
    <property type="match status" value="5"/>
</dbReference>
<dbReference type="EMBL" id="JAVFWL010000003">
    <property type="protein sequence ID" value="KAK6744648.1"/>
    <property type="molecule type" value="Genomic_DNA"/>
</dbReference>
<dbReference type="PROSITE" id="PS51120">
    <property type="entry name" value="LDLRB"/>
    <property type="match status" value="1"/>
</dbReference>
<organism evidence="18 19">
    <name type="scientific">Necator americanus</name>
    <name type="common">Human hookworm</name>
    <dbReference type="NCBI Taxonomy" id="51031"/>
    <lineage>
        <taxon>Eukaryota</taxon>
        <taxon>Metazoa</taxon>
        <taxon>Ecdysozoa</taxon>
        <taxon>Nematoda</taxon>
        <taxon>Chromadorea</taxon>
        <taxon>Rhabditida</taxon>
        <taxon>Rhabditina</taxon>
        <taxon>Rhabditomorpha</taxon>
        <taxon>Strongyloidea</taxon>
        <taxon>Ancylostomatidae</taxon>
        <taxon>Bunostominae</taxon>
        <taxon>Necator</taxon>
    </lineage>
</organism>
<comment type="caution">
    <text evidence="18">The sequence shown here is derived from an EMBL/GenBank/DDBJ whole genome shotgun (WGS) entry which is preliminary data.</text>
</comment>
<dbReference type="PROSITE" id="PS01187">
    <property type="entry name" value="EGF_CA"/>
    <property type="match status" value="1"/>
</dbReference>
<name>A0ABR1D3C6_NECAM</name>
<dbReference type="SMART" id="SM00179">
    <property type="entry name" value="EGF_CA"/>
    <property type="match status" value="1"/>
</dbReference>
<keyword evidence="5 15" id="KW-0812">Transmembrane</keyword>
<keyword evidence="16" id="KW-0732">Signal</keyword>
<keyword evidence="3 12" id="KW-0245">EGF-like domain</keyword>
<feature type="disulfide bond" evidence="13">
    <location>
        <begin position="90"/>
        <end position="105"/>
    </location>
</feature>
<feature type="chain" id="PRO_5045318618" description="EGF-like domain-containing protein" evidence="16">
    <location>
        <begin position="19"/>
        <end position="898"/>
    </location>
</feature>
<dbReference type="InterPro" id="IPR023415">
    <property type="entry name" value="LDLR_class-A_CS"/>
</dbReference>
<keyword evidence="11" id="KW-0325">Glycoprotein</keyword>
<keyword evidence="8 15" id="KW-0472">Membrane</keyword>
<dbReference type="InterPro" id="IPR002172">
    <property type="entry name" value="LDrepeatLR_classA_rpt"/>
</dbReference>
<feature type="signal peptide" evidence="16">
    <location>
        <begin position="1"/>
        <end position="18"/>
    </location>
</feature>
<evidence type="ECO:0000256" key="7">
    <source>
        <dbReference type="ARBA" id="ARBA00022989"/>
    </source>
</evidence>
<feature type="disulfide bond" evidence="12">
    <location>
        <begin position="729"/>
        <end position="738"/>
    </location>
</feature>
<keyword evidence="9 12" id="KW-1015">Disulfide bond</keyword>
<dbReference type="InterPro" id="IPR018097">
    <property type="entry name" value="EGF_Ca-bd_CS"/>
</dbReference>
<evidence type="ECO:0000256" key="11">
    <source>
        <dbReference type="ARBA" id="ARBA00023180"/>
    </source>
</evidence>
<keyword evidence="4" id="KW-0254">Endocytosis</keyword>
<dbReference type="PROSITE" id="PS50068">
    <property type="entry name" value="LDLRA_2"/>
    <property type="match status" value="5"/>
</dbReference>
<comment type="subcellular location">
    <subcellularLocation>
        <location evidence="2">Endomembrane system</location>
    </subcellularLocation>
    <subcellularLocation>
        <location evidence="1">Membrane</location>
        <topology evidence="1">Single-pass membrane protein</topology>
    </subcellularLocation>
</comment>
<dbReference type="Proteomes" id="UP001303046">
    <property type="component" value="Unassembled WGS sequence"/>
</dbReference>
<protein>
    <recommendedName>
        <fullName evidence="17">EGF-like domain-containing protein</fullName>
    </recommendedName>
</protein>
<evidence type="ECO:0000256" key="2">
    <source>
        <dbReference type="ARBA" id="ARBA00004308"/>
    </source>
</evidence>
<gene>
    <name evidence="18" type="primary">Necator_chrIII.g12163</name>
    <name evidence="18" type="ORF">RB195_011397</name>
</gene>
<evidence type="ECO:0000256" key="13">
    <source>
        <dbReference type="PROSITE-ProRule" id="PRU00124"/>
    </source>
</evidence>
<dbReference type="PANTHER" id="PTHR22722:SF14">
    <property type="entry name" value="MEGALIN, ISOFORM A"/>
    <property type="match status" value="1"/>
</dbReference>
<reference evidence="18 19" key="1">
    <citation type="submission" date="2023-08" db="EMBL/GenBank/DDBJ databases">
        <title>A Necator americanus chromosomal reference genome.</title>
        <authorList>
            <person name="Ilik V."/>
            <person name="Petrzelkova K.J."/>
            <person name="Pardy F."/>
            <person name="Fuh T."/>
            <person name="Niatou-Singa F.S."/>
            <person name="Gouil Q."/>
            <person name="Baker L."/>
            <person name="Ritchie M.E."/>
            <person name="Jex A.R."/>
            <person name="Gazzola D."/>
            <person name="Li H."/>
            <person name="Toshio Fujiwara R."/>
            <person name="Zhan B."/>
            <person name="Aroian R.V."/>
            <person name="Pafco B."/>
            <person name="Schwarz E.M."/>
        </authorList>
    </citation>
    <scope>NUCLEOTIDE SEQUENCE [LARGE SCALE GENOMIC DNA]</scope>
    <source>
        <strain evidence="18 19">Aroian</strain>
        <tissue evidence="18">Whole animal</tissue>
    </source>
</reference>
<feature type="disulfide bond" evidence="13">
    <location>
        <begin position="71"/>
        <end position="83"/>
    </location>
</feature>
<evidence type="ECO:0000256" key="14">
    <source>
        <dbReference type="PROSITE-ProRule" id="PRU00461"/>
    </source>
</evidence>
<keyword evidence="7 15" id="KW-1133">Transmembrane helix</keyword>
<evidence type="ECO:0000256" key="5">
    <source>
        <dbReference type="ARBA" id="ARBA00022692"/>
    </source>
</evidence>
<sequence>MLTVPLIILLFGLHPVQALPATLTCNNSTEFDCETPAADPHRCIPLEWLCDGLKDCKSGLDEFHCSYLHSCPEGNFICRSGDCVSGKFKCDGEIDCPGGEDEKGCDYPGSRGPGVRSAVMDCPDHMFHCSYGPCVARAYVCDGEEDCPLGEDERNCTRNRRKDSRIKHELTSCDPGMILCADHAACFPKHWVCDGEPDCLDGSDESDCELSVDNFLAETVTELCHPGEHRCNGGMLCIAMNRTCDGTIDCPDGDDEAPLCNECRTRKIPCEYNCVNTPLGSSLNPDEHTCSQINECETNEAKLCQHYCEDRHIGYQCTCAPGYRLGADEHSCRLDRDHEGMLFVALGHEVRAMPLFDSRTSTSGYETAQSIGSLGVVRSIDFHGNQQLIYMTIAGSNLNGEIAVSSGGLLRIIRENVAGVGQVAVDWIGGNFYLTHRYPSLTPGISVCTEDGFFCRRIVKGLPADPVDHGKKQQYRGIALHPQRGAIVWIESYGSRHRIVSANMNGKNIRILVDNKLEYPTGLSIDLIRSDVYFGDVERQMIERVNMDTKQRIVVLTQAVHHPYDLRYFNGFLYWTDWATSSLKVSELSIHHESAHIIHSFTTLPYGLAINHTMYQPAPSMNPCAGSGCQWICVSIPNVEGEMQPQCLCPDGYKTEENGDCAPIDPTDNTSAEDSNAKPSVAVASMDKSHVGVAWMKERCQAGDGCLNGGQCHEIKNEHGRVTKILCSCESPYEGHRCERLNPEKELAKQIAASKKSIWITVFFIILFLSLFIGAFFISYRYVEPISKTTKSILTSMERRLVTIPPPTMPNLSPIITSMKSRLASTMAARSPRSASVLRTEFTNPLFDDRSSNGSSPEEPVNDATALTYNNPLYVEDTSHAAPFSGIHVTYTNKFTPP</sequence>
<evidence type="ECO:0000313" key="19">
    <source>
        <dbReference type="Proteomes" id="UP001303046"/>
    </source>
</evidence>
<dbReference type="SUPFAM" id="SSF57196">
    <property type="entry name" value="EGF/Laminin"/>
    <property type="match status" value="2"/>
</dbReference>
<feature type="disulfide bond" evidence="13">
    <location>
        <begin position="78"/>
        <end position="96"/>
    </location>
</feature>
<evidence type="ECO:0000256" key="16">
    <source>
        <dbReference type="SAM" id="SignalP"/>
    </source>
</evidence>
<proteinExistence type="predicted"/>
<feature type="disulfide bond" evidence="13">
    <location>
        <begin position="193"/>
        <end position="208"/>
    </location>
</feature>
<dbReference type="SMART" id="SM00181">
    <property type="entry name" value="EGF"/>
    <property type="match status" value="3"/>
</dbReference>